<feature type="domain" description="DUF4283" evidence="3">
    <location>
        <begin position="236"/>
        <end position="318"/>
    </location>
</feature>
<evidence type="ECO:0000313" key="4">
    <source>
        <dbReference type="EMBL" id="CAD6243491.1"/>
    </source>
</evidence>
<feature type="region of interest" description="Disordered" evidence="1">
    <location>
        <begin position="385"/>
        <end position="432"/>
    </location>
</feature>
<dbReference type="OrthoDB" id="686405at2759"/>
<dbReference type="PANTHER" id="PTHR47074:SF11">
    <property type="entry name" value="REVERSE TRANSCRIPTASE-LIKE PROTEIN"/>
    <property type="match status" value="1"/>
</dbReference>
<feature type="domain" description="RNase H type-1" evidence="2">
    <location>
        <begin position="42"/>
        <end position="124"/>
    </location>
</feature>
<dbReference type="Proteomes" id="UP000604825">
    <property type="component" value="Unassembled WGS sequence"/>
</dbReference>
<dbReference type="Pfam" id="PF14111">
    <property type="entry name" value="DUF4283"/>
    <property type="match status" value="1"/>
</dbReference>
<feature type="compositionally biased region" description="Basic and acidic residues" evidence="1">
    <location>
        <begin position="402"/>
        <end position="423"/>
    </location>
</feature>
<comment type="caution">
    <text evidence="4">The sequence shown here is derived from an EMBL/GenBank/DDBJ whole genome shotgun (WGS) entry which is preliminary data.</text>
</comment>
<dbReference type="Gene3D" id="3.60.10.10">
    <property type="entry name" value="Endonuclease/exonuclease/phosphatase"/>
    <property type="match status" value="1"/>
</dbReference>
<dbReference type="InterPro" id="IPR052929">
    <property type="entry name" value="RNase_H-like_EbsB-rel"/>
</dbReference>
<evidence type="ECO:0000259" key="3">
    <source>
        <dbReference type="Pfam" id="PF14111"/>
    </source>
</evidence>
<evidence type="ECO:0000259" key="2">
    <source>
        <dbReference type="Pfam" id="PF13456"/>
    </source>
</evidence>
<dbReference type="PANTHER" id="PTHR47074">
    <property type="entry name" value="BNAC02G40300D PROTEIN"/>
    <property type="match status" value="1"/>
</dbReference>
<dbReference type="GO" id="GO:0003676">
    <property type="term" value="F:nucleic acid binding"/>
    <property type="evidence" value="ECO:0007669"/>
    <property type="project" value="InterPro"/>
</dbReference>
<gene>
    <name evidence="4" type="ORF">NCGR_LOCUS28607</name>
</gene>
<dbReference type="CDD" id="cd06222">
    <property type="entry name" value="RNase_H_like"/>
    <property type="match status" value="1"/>
</dbReference>
<name>A0A811PEX2_9POAL</name>
<dbReference type="InterPro" id="IPR025558">
    <property type="entry name" value="DUF4283"/>
</dbReference>
<dbReference type="EMBL" id="CAJGYO010000007">
    <property type="protein sequence ID" value="CAD6243491.1"/>
    <property type="molecule type" value="Genomic_DNA"/>
</dbReference>
<dbReference type="InterPro" id="IPR044730">
    <property type="entry name" value="RNase_H-like_dom_plant"/>
</dbReference>
<dbReference type="AlphaFoldDB" id="A0A811PEX2"/>
<dbReference type="InterPro" id="IPR012337">
    <property type="entry name" value="RNaseH-like_sf"/>
</dbReference>
<proteinExistence type="predicted"/>
<reference evidence="4" key="1">
    <citation type="submission" date="2020-10" db="EMBL/GenBank/DDBJ databases">
        <authorList>
            <person name="Han B."/>
            <person name="Lu T."/>
            <person name="Zhao Q."/>
            <person name="Huang X."/>
            <person name="Zhao Y."/>
        </authorList>
    </citation>
    <scope>NUCLEOTIDE SEQUENCE</scope>
</reference>
<feature type="compositionally biased region" description="Polar residues" evidence="1">
    <location>
        <begin position="385"/>
        <end position="398"/>
    </location>
</feature>
<accession>A0A811PEX2</accession>
<protein>
    <recommendedName>
        <fullName evidence="6">DUF4283 domain-containing protein</fullName>
    </recommendedName>
</protein>
<organism evidence="4 5">
    <name type="scientific">Miscanthus lutarioriparius</name>
    <dbReference type="NCBI Taxonomy" id="422564"/>
    <lineage>
        <taxon>Eukaryota</taxon>
        <taxon>Viridiplantae</taxon>
        <taxon>Streptophyta</taxon>
        <taxon>Embryophyta</taxon>
        <taxon>Tracheophyta</taxon>
        <taxon>Spermatophyta</taxon>
        <taxon>Magnoliopsida</taxon>
        <taxon>Liliopsida</taxon>
        <taxon>Poales</taxon>
        <taxon>Poaceae</taxon>
        <taxon>PACMAD clade</taxon>
        <taxon>Panicoideae</taxon>
        <taxon>Andropogonodae</taxon>
        <taxon>Andropogoneae</taxon>
        <taxon>Saccharinae</taxon>
        <taxon>Miscanthus</taxon>
    </lineage>
</organism>
<dbReference type="Pfam" id="PF13456">
    <property type="entry name" value="RVT_3"/>
    <property type="match status" value="1"/>
</dbReference>
<evidence type="ECO:0000256" key="1">
    <source>
        <dbReference type="SAM" id="MobiDB-lite"/>
    </source>
</evidence>
<dbReference type="GO" id="GO:0004523">
    <property type="term" value="F:RNA-DNA hybrid ribonuclease activity"/>
    <property type="evidence" value="ECO:0007669"/>
    <property type="project" value="InterPro"/>
</dbReference>
<evidence type="ECO:0000313" key="5">
    <source>
        <dbReference type="Proteomes" id="UP000604825"/>
    </source>
</evidence>
<dbReference type="SUPFAM" id="SSF56219">
    <property type="entry name" value="DNase I-like"/>
    <property type="match status" value="1"/>
</dbReference>
<evidence type="ECO:0008006" key="6">
    <source>
        <dbReference type="Google" id="ProtNLM"/>
    </source>
</evidence>
<dbReference type="InterPro" id="IPR002156">
    <property type="entry name" value="RNaseH_domain"/>
</dbReference>
<dbReference type="InterPro" id="IPR036691">
    <property type="entry name" value="Endo/exonu/phosph_ase_sf"/>
</dbReference>
<keyword evidence="5" id="KW-1185">Reference proteome</keyword>
<dbReference type="SUPFAM" id="SSF53098">
    <property type="entry name" value="Ribonuclease H-like"/>
    <property type="match status" value="1"/>
</dbReference>
<sequence>MGIHQAVLWARDSARSLAAQPDPGWVKINSDAAFQAAGNVGHHGAFKVAQARWYDRGLDACMMEALACRDGLKLAKQHGEQRVVLETDCLELVNLWKTEVQCSIVDPVLKEIQELRLAFQDFSFVCLCQASQELTRDEQGVIFSITARPWSDLCVLVGVRLMELNQGKEKEDLVQEVGEGSLIPLGTDSASVKGMKGQGHGIEEQVSDLFGKLNLTAKEKEVLVLEDADDPELAVAKYAVIGKILAPNSLQLQTIMAAMRPAWGNPRGLMARMVGDNLFIAEFESEADKNRILDGSPWYIGRQSVGRQVVILQDFNYDISPTDVSFDELAIWVNILNLPLGLRHEKWGFELAASRDEKSCLPYSEKLCAPEERRLKNQSEWFAQSSNPCRKSNSSEAWGSSDSRKSSTKKSDDKDKDFRKEVGDGSGFEASSPIRNQVLNDVNTTRNDIFMYDYSVDDNQIPAHTKKRKSDENLMENVAKVQGDHTEVFDGKSMALVPTIKGNFPSQVRSGSDASGLGNGLAIRGLLDIQKQEAPDILFLSETKHEGKWLDWLRWKLEMPNLVTVGSVGTSEGLALFWRRGIELEVKSFSKYHIDSVIEEDDGLEWRFTGIYGESKNEEKDNTWETLRLLKEQFEMPWLCSGDFNEI</sequence>